<evidence type="ECO:0000313" key="6">
    <source>
        <dbReference type="Proteomes" id="UP001434419"/>
    </source>
</evidence>
<gene>
    <name evidence="4" type="ORF">ABVC42_05315</name>
    <name evidence="1" type="ORF">HYQ56_0933</name>
    <name evidence="2" type="ORF">QP235_06645</name>
    <name evidence="3" type="ORF">RON39_03990</name>
</gene>
<evidence type="ECO:0000313" key="2">
    <source>
        <dbReference type="EMBL" id="MDK6502877.1"/>
    </source>
</evidence>
<accession>A0A135YQ24</accession>
<dbReference type="EMBL" id="JASOGN010000023">
    <property type="protein sequence ID" value="MDK6502877.1"/>
    <property type="molecule type" value="Genomic_DNA"/>
</dbReference>
<keyword evidence="6" id="KW-1185">Reference proteome</keyword>
<reference evidence="3" key="3">
    <citation type="submission" date="2023-08" db="EMBL/GenBank/DDBJ databases">
        <title>Lactobacillus from the Female Urinary Tract.</title>
        <authorList>
            <person name="Stegman N."/>
            <person name="Jackson B."/>
            <person name="Steiling M."/>
            <person name="Sedano C."/>
            <person name="Wolfe A."/>
            <person name="Putonti C."/>
        </authorList>
    </citation>
    <scope>NUCLEOTIDE SEQUENCE</scope>
    <source>
        <strain evidence="3">UMB5661</strain>
    </source>
</reference>
<evidence type="ECO:0000313" key="3">
    <source>
        <dbReference type="EMBL" id="MDT9609289.1"/>
    </source>
</evidence>
<evidence type="ECO:0000313" key="5">
    <source>
        <dbReference type="Proteomes" id="UP001253287"/>
    </source>
</evidence>
<dbReference type="AlphaFoldDB" id="A0A135YQ24"/>
<sequence length="43" mass="4767">MEFRIDECIPDVVSMMALAQAIANFDLNGKKPQDVNLGRMANV</sequence>
<reference evidence="4" key="4">
    <citation type="submission" date="2024-06" db="EMBL/GenBank/DDBJ databases">
        <title>Vaginal Lactobacillus fatty acid response mechanisms reveal a metabolite-targeted strategy for bacterial vaginosis treatment.</title>
        <authorList>
            <person name="Zhu M."/>
            <person name="Blainey P.C."/>
            <person name="Bloom S.M."/>
            <person name="Kwon D.S."/>
        </authorList>
    </citation>
    <scope>NUCLEOTIDE SEQUENCE</scope>
    <source>
        <strain evidence="4">194_F1_1</strain>
    </source>
</reference>
<dbReference type="GeneID" id="76833091"/>
<reference evidence="2" key="2">
    <citation type="submission" date="2023-05" db="EMBL/GenBank/DDBJ databases">
        <title>Cataloging the Phylogenetic Diversity of Human Bladder Bacteria.</title>
        <authorList>
            <person name="Du J."/>
        </authorList>
    </citation>
    <scope>NUCLEOTIDE SEQUENCE</scope>
    <source>
        <strain evidence="2">UMB9226</strain>
    </source>
</reference>
<dbReference type="Proteomes" id="UP001434419">
    <property type="component" value="Unassembled WGS sequence"/>
</dbReference>
<reference evidence="1" key="1">
    <citation type="submission" date="2020-07" db="EMBL/GenBank/DDBJ databases">
        <title>Comparative genomics analyses of Lactobacillus crispatus isolated from different ecological niches.</title>
        <authorList>
            <person name="Mancino W."/>
            <person name="Mancabelli L."/>
            <person name="Lugli G.A."/>
            <person name="Milani C."/>
            <person name="Viappiani A."/>
            <person name="Anzalone R."/>
            <person name="Longhi G."/>
            <person name="Ventura M."/>
            <person name="Turroni F."/>
        </authorList>
    </citation>
    <scope>NUCLEOTIDE SEQUENCE</scope>
    <source>
        <strain evidence="1">LB65</strain>
    </source>
</reference>
<dbReference type="EMBL" id="JACCPP010000014">
    <property type="protein sequence ID" value="MBI1707953.1"/>
    <property type="molecule type" value="Genomic_DNA"/>
</dbReference>
<dbReference type="EMBL" id="JBETVU010000012">
    <property type="protein sequence ID" value="MES5149345.1"/>
    <property type="molecule type" value="Genomic_DNA"/>
</dbReference>
<name>A0A135YQ24_9LACO</name>
<evidence type="ECO:0000313" key="4">
    <source>
        <dbReference type="EMBL" id="MES5149345.1"/>
    </source>
</evidence>
<protein>
    <submittedName>
        <fullName evidence="3">Uncharacterized protein</fullName>
    </submittedName>
</protein>
<dbReference type="RefSeq" id="WP_005720118.1">
    <property type="nucleotide sequence ID" value="NZ_AP025162.1"/>
</dbReference>
<comment type="caution">
    <text evidence="3">The sequence shown here is derived from an EMBL/GenBank/DDBJ whole genome shotgun (WGS) entry which is preliminary data.</text>
</comment>
<proteinExistence type="predicted"/>
<evidence type="ECO:0000313" key="1">
    <source>
        <dbReference type="EMBL" id="MBI1707953.1"/>
    </source>
</evidence>
<dbReference type="Proteomes" id="UP001230300">
    <property type="component" value="Unassembled WGS sequence"/>
</dbReference>
<dbReference type="Proteomes" id="UP001253287">
    <property type="component" value="Unassembled WGS sequence"/>
</dbReference>
<dbReference type="EMBL" id="JAVTXN010000014">
    <property type="protein sequence ID" value="MDT9609289.1"/>
    <property type="molecule type" value="Genomic_DNA"/>
</dbReference>
<organism evidence="3 5">
    <name type="scientific">Lactobacillus crispatus</name>
    <dbReference type="NCBI Taxonomy" id="47770"/>
    <lineage>
        <taxon>Bacteria</taxon>
        <taxon>Bacillati</taxon>
        <taxon>Bacillota</taxon>
        <taxon>Bacilli</taxon>
        <taxon>Lactobacillales</taxon>
        <taxon>Lactobacillaceae</taxon>
        <taxon>Lactobacillus</taxon>
    </lineage>
</organism>
<dbReference type="Proteomes" id="UP001194414">
    <property type="component" value="Unassembled WGS sequence"/>
</dbReference>